<keyword evidence="10" id="KW-1185">Reference proteome</keyword>
<evidence type="ECO:0000256" key="5">
    <source>
        <dbReference type="ARBA" id="ARBA00022989"/>
    </source>
</evidence>
<evidence type="ECO:0000256" key="8">
    <source>
        <dbReference type="SAM" id="Phobius"/>
    </source>
</evidence>
<feature type="transmembrane region" description="Helical" evidence="8">
    <location>
        <begin position="86"/>
        <end position="112"/>
    </location>
</feature>
<accession>A0A8J4WUN1</accession>
<organism evidence="9 10">
    <name type="scientific">Clarias magur</name>
    <name type="common">Asian catfish</name>
    <name type="synonym">Macropteronotus magur</name>
    <dbReference type="NCBI Taxonomy" id="1594786"/>
    <lineage>
        <taxon>Eukaryota</taxon>
        <taxon>Metazoa</taxon>
        <taxon>Chordata</taxon>
        <taxon>Craniata</taxon>
        <taxon>Vertebrata</taxon>
        <taxon>Euteleostomi</taxon>
        <taxon>Actinopterygii</taxon>
        <taxon>Neopterygii</taxon>
        <taxon>Teleostei</taxon>
        <taxon>Ostariophysi</taxon>
        <taxon>Siluriformes</taxon>
        <taxon>Clariidae</taxon>
        <taxon>Clarias</taxon>
    </lineage>
</organism>
<evidence type="ECO:0000313" key="9">
    <source>
        <dbReference type="EMBL" id="KAF5891617.1"/>
    </source>
</evidence>
<comment type="caution">
    <text evidence="9">The sequence shown here is derived from an EMBL/GenBank/DDBJ whole genome shotgun (WGS) entry which is preliminary data.</text>
</comment>
<evidence type="ECO:0000256" key="6">
    <source>
        <dbReference type="ARBA" id="ARBA00023136"/>
    </source>
</evidence>
<feature type="transmembrane region" description="Helical" evidence="8">
    <location>
        <begin position="348"/>
        <end position="367"/>
    </location>
</feature>
<gene>
    <name evidence="9" type="ORF">DAT39_018681</name>
</gene>
<keyword evidence="5 8" id="KW-1133">Transmembrane helix</keyword>
<feature type="transmembrane region" description="Helical" evidence="8">
    <location>
        <begin position="206"/>
        <end position="228"/>
    </location>
</feature>
<dbReference type="GO" id="GO:0038023">
    <property type="term" value="F:signaling receptor activity"/>
    <property type="evidence" value="ECO:0007669"/>
    <property type="project" value="InterPro"/>
</dbReference>
<name>A0A8J4WUN1_CLAMG</name>
<feature type="transmembrane region" description="Helical" evidence="8">
    <location>
        <begin position="140"/>
        <end position="162"/>
    </location>
</feature>
<evidence type="ECO:0000256" key="1">
    <source>
        <dbReference type="ARBA" id="ARBA00004651"/>
    </source>
</evidence>
<dbReference type="GO" id="GO:0034632">
    <property type="term" value="F:retinol transmembrane transporter activity"/>
    <property type="evidence" value="ECO:0007669"/>
    <property type="project" value="InterPro"/>
</dbReference>
<comment type="subcellular location">
    <subcellularLocation>
        <location evidence="1">Cell membrane</location>
        <topology evidence="1">Multi-pass membrane protein</topology>
    </subcellularLocation>
</comment>
<evidence type="ECO:0000313" key="10">
    <source>
        <dbReference type="Proteomes" id="UP000727407"/>
    </source>
</evidence>
<dbReference type="GO" id="GO:0071939">
    <property type="term" value="P:vitamin A import into cell"/>
    <property type="evidence" value="ECO:0007669"/>
    <property type="project" value="TreeGrafter"/>
</dbReference>
<feature type="transmembrane region" description="Helical" evidence="8">
    <location>
        <begin position="446"/>
        <end position="468"/>
    </location>
</feature>
<keyword evidence="3" id="KW-1003">Cell membrane</keyword>
<keyword evidence="7" id="KW-0675">Receptor</keyword>
<evidence type="ECO:0000256" key="4">
    <source>
        <dbReference type="ARBA" id="ARBA00022692"/>
    </source>
</evidence>
<dbReference type="OrthoDB" id="2376984at2759"/>
<keyword evidence="2" id="KW-0813">Transport</keyword>
<keyword evidence="4 8" id="KW-0812">Transmembrane</keyword>
<dbReference type="PANTHER" id="PTHR21444:SF17">
    <property type="entry name" value="STIMULATED BY RETINOIC ACID GENE 6 PROTEIN-LIKE"/>
    <property type="match status" value="1"/>
</dbReference>
<evidence type="ECO:0000256" key="3">
    <source>
        <dbReference type="ARBA" id="ARBA00022475"/>
    </source>
</evidence>
<evidence type="ECO:0000256" key="7">
    <source>
        <dbReference type="ARBA" id="ARBA00023170"/>
    </source>
</evidence>
<feature type="transmembrane region" description="Helical" evidence="8">
    <location>
        <begin position="240"/>
        <end position="259"/>
    </location>
</feature>
<dbReference type="Proteomes" id="UP000727407">
    <property type="component" value="Unassembled WGS sequence"/>
</dbReference>
<evidence type="ECO:0000256" key="2">
    <source>
        <dbReference type="ARBA" id="ARBA00022448"/>
    </source>
</evidence>
<feature type="transmembrane region" description="Helical" evidence="8">
    <location>
        <begin position="6"/>
        <end position="28"/>
    </location>
</feature>
<feature type="transmembrane region" description="Helical" evidence="8">
    <location>
        <begin position="510"/>
        <end position="529"/>
    </location>
</feature>
<dbReference type="GO" id="GO:0005886">
    <property type="term" value="C:plasma membrane"/>
    <property type="evidence" value="ECO:0007669"/>
    <property type="project" value="UniProtKB-SubCell"/>
</dbReference>
<feature type="transmembrane region" description="Helical" evidence="8">
    <location>
        <begin position="480"/>
        <end position="498"/>
    </location>
</feature>
<feature type="transmembrane region" description="Helical" evidence="8">
    <location>
        <begin position="392"/>
        <end position="410"/>
    </location>
</feature>
<reference evidence="9" key="1">
    <citation type="submission" date="2020-07" db="EMBL/GenBank/DDBJ databases">
        <title>Clarias magur genome sequencing, assembly and annotation.</title>
        <authorList>
            <person name="Kushwaha B."/>
            <person name="Kumar R."/>
            <person name="Das P."/>
            <person name="Joshi C.G."/>
            <person name="Kumar D."/>
            <person name="Nagpure N.S."/>
            <person name="Pandey M."/>
            <person name="Agarwal S."/>
            <person name="Srivastava S."/>
            <person name="Singh M."/>
            <person name="Sahoo L."/>
            <person name="Jayasankar P."/>
            <person name="Meher P.K."/>
            <person name="Koringa P.G."/>
            <person name="Iquebal M.A."/>
            <person name="Das S.P."/>
            <person name="Bit A."/>
            <person name="Patnaik S."/>
            <person name="Patel N."/>
            <person name="Shah T.M."/>
            <person name="Hinsu A."/>
            <person name="Jena J.K."/>
        </authorList>
    </citation>
    <scope>NUCLEOTIDE SEQUENCE</scope>
    <source>
        <strain evidence="9">CIFAMagur01</strain>
        <tissue evidence="9">Testis</tissue>
    </source>
</reference>
<dbReference type="Pfam" id="PF14752">
    <property type="entry name" value="RBP_receptor"/>
    <property type="match status" value="2"/>
</dbReference>
<feature type="transmembrane region" description="Helical" evidence="8">
    <location>
        <begin position="295"/>
        <end position="314"/>
    </location>
</feature>
<sequence>MMRLSLLLDIPQILCLGFLLGRFGSIIVRGVQNRLRNYSKQEEVKNHEYKYVQCLLRRSAGVSVQKSWFQRNIYEWDPYFKFPNRIIATTVLSFYGLYLTVTVVQIMCWWVTSNIYKLEEMLKSFLNETSFLKHLNYFTYSWYISSACAALTCVIHITEVLVCYRKHIKSLRVGEKKFLPKTYKLDPAHGVVGLLKYPGYQIAFSVWGYVILHIVMFVLGLMFVYLVISPIRENGFLDWLKSFAMTMSNFFILLALAGLQRMLGHFFFLQDKTSPTDEGKPLALNNRKAFHNFNYFFFFINMIFGFMSCLWRVLKSTCVGLMLLSRINRTIMPVGFETMDKKHNPNPLTLILIVSQHFFNSVMITVLEKYGLTILINETVLNKQCEFSSNNFLLLCLLPAVLILLLLSFVERRKNLHAFEKRFPFLRGRFGIVVPLDFTSCLENRWSYAFAFGATAPLIFGLFFGFINPFPYKLPRYLKVFVYLISSLEVGIVSKPFFACLSTPHKMLGGVLGLLYTLAWFIVQLWDLVWCKKASTLNEEDLFVFSLQYEW</sequence>
<dbReference type="AlphaFoldDB" id="A0A8J4WUN1"/>
<protein>
    <submittedName>
        <fullName evidence="9">Stimulated by retinoic acid 6 protein</fullName>
    </submittedName>
</protein>
<dbReference type="EMBL" id="QNUK01000566">
    <property type="protein sequence ID" value="KAF5891617.1"/>
    <property type="molecule type" value="Genomic_DNA"/>
</dbReference>
<keyword evidence="6 8" id="KW-0472">Membrane</keyword>
<dbReference type="PANTHER" id="PTHR21444">
    <property type="entry name" value="COILED-COIL DOMAIN-CONTAINING PROTEIN 180"/>
    <property type="match status" value="1"/>
</dbReference>
<proteinExistence type="predicted"/>
<dbReference type="InterPro" id="IPR026612">
    <property type="entry name" value="STRA6-like"/>
</dbReference>
<feature type="non-terminal residue" evidence="9">
    <location>
        <position position="551"/>
    </location>
</feature>